<evidence type="ECO:0000313" key="8">
    <source>
        <dbReference type="Proteomes" id="UP000291822"/>
    </source>
</evidence>
<keyword evidence="5 6" id="KW-0408">Iron</keyword>
<evidence type="ECO:0000313" key="7">
    <source>
        <dbReference type="EMBL" id="TCI11917.1"/>
    </source>
</evidence>
<feature type="binding site" evidence="6">
    <location>
        <position position="85"/>
    </location>
    <ligand>
        <name>Fe cation</name>
        <dbReference type="ChEBI" id="CHEBI:24875"/>
        <note>catalytic</note>
    </ligand>
</feature>
<dbReference type="InterPro" id="IPR010300">
    <property type="entry name" value="CDO_1"/>
</dbReference>
<name>A0A4V2NM47_9GAMM</name>
<dbReference type="InterPro" id="IPR011051">
    <property type="entry name" value="RmlC_Cupin_sf"/>
</dbReference>
<dbReference type="PANTHER" id="PTHR12918:SF1">
    <property type="entry name" value="CYSTEINE DIOXYGENASE TYPE 1"/>
    <property type="match status" value="1"/>
</dbReference>
<dbReference type="Pfam" id="PF05995">
    <property type="entry name" value="CDO_I"/>
    <property type="match status" value="1"/>
</dbReference>
<dbReference type="EMBL" id="SJTG01000001">
    <property type="protein sequence ID" value="TCI11917.1"/>
    <property type="molecule type" value="Genomic_DNA"/>
</dbReference>
<feature type="binding site" evidence="6">
    <location>
        <position position="87"/>
    </location>
    <ligand>
        <name>Fe cation</name>
        <dbReference type="ChEBI" id="CHEBI:24875"/>
        <note>catalytic</note>
    </ligand>
</feature>
<feature type="binding site" evidence="6">
    <location>
        <position position="139"/>
    </location>
    <ligand>
        <name>Fe cation</name>
        <dbReference type="ChEBI" id="CHEBI:24875"/>
        <note>catalytic</note>
    </ligand>
</feature>
<reference evidence="7 8" key="1">
    <citation type="submission" date="2019-02" db="EMBL/GenBank/DDBJ databases">
        <title>Dyella amyloliquefaciens sp. nov., isolated from forest soil.</title>
        <authorList>
            <person name="Gao Z.-H."/>
            <person name="Qiu L.-H."/>
        </authorList>
    </citation>
    <scope>NUCLEOTIDE SEQUENCE [LARGE SCALE GENOMIC DNA]</scope>
    <source>
        <strain evidence="7 8">KACC 12747</strain>
    </source>
</reference>
<comment type="similarity">
    <text evidence="1">Belongs to the cysteine dioxygenase family.</text>
</comment>
<comment type="caution">
    <text evidence="7">The sequence shown here is derived from an EMBL/GenBank/DDBJ whole genome shotgun (WGS) entry which is preliminary data.</text>
</comment>
<protein>
    <submittedName>
        <fullName evidence="7">Cysteine dioxygenase</fullName>
    </submittedName>
</protein>
<dbReference type="GO" id="GO:0008198">
    <property type="term" value="F:ferrous iron binding"/>
    <property type="evidence" value="ECO:0007669"/>
    <property type="project" value="TreeGrafter"/>
</dbReference>
<evidence type="ECO:0000256" key="3">
    <source>
        <dbReference type="ARBA" id="ARBA00022964"/>
    </source>
</evidence>
<dbReference type="InterPro" id="IPR014710">
    <property type="entry name" value="RmlC-like_jellyroll"/>
</dbReference>
<dbReference type="GO" id="GO:0016702">
    <property type="term" value="F:oxidoreductase activity, acting on single donors with incorporation of molecular oxygen, incorporation of two atoms of oxygen"/>
    <property type="evidence" value="ECO:0007669"/>
    <property type="project" value="InterPro"/>
</dbReference>
<dbReference type="Gene3D" id="2.60.120.10">
    <property type="entry name" value="Jelly Rolls"/>
    <property type="match status" value="1"/>
</dbReference>
<evidence type="ECO:0000256" key="5">
    <source>
        <dbReference type="ARBA" id="ARBA00023004"/>
    </source>
</evidence>
<evidence type="ECO:0000256" key="4">
    <source>
        <dbReference type="ARBA" id="ARBA00023002"/>
    </source>
</evidence>
<keyword evidence="2 6" id="KW-0479">Metal-binding</keyword>
<dbReference type="Proteomes" id="UP000291822">
    <property type="component" value="Unassembled WGS sequence"/>
</dbReference>
<evidence type="ECO:0000256" key="6">
    <source>
        <dbReference type="PIRSR" id="PIRSR610300-51"/>
    </source>
</evidence>
<evidence type="ECO:0000256" key="1">
    <source>
        <dbReference type="ARBA" id="ARBA00006622"/>
    </source>
</evidence>
<accession>A0A4V2NM47</accession>
<dbReference type="CDD" id="cd10548">
    <property type="entry name" value="cupin_CDO"/>
    <property type="match status" value="1"/>
</dbReference>
<dbReference type="SUPFAM" id="SSF51182">
    <property type="entry name" value="RmlC-like cupins"/>
    <property type="match status" value="1"/>
</dbReference>
<keyword evidence="4" id="KW-0560">Oxidoreductase</keyword>
<keyword evidence="3 7" id="KW-0223">Dioxygenase</keyword>
<evidence type="ECO:0000256" key="2">
    <source>
        <dbReference type="ARBA" id="ARBA00022723"/>
    </source>
</evidence>
<organism evidence="7 8">
    <name type="scientific">Dyella soli</name>
    <dbReference type="NCBI Taxonomy" id="522319"/>
    <lineage>
        <taxon>Bacteria</taxon>
        <taxon>Pseudomonadati</taxon>
        <taxon>Pseudomonadota</taxon>
        <taxon>Gammaproteobacteria</taxon>
        <taxon>Lysobacterales</taxon>
        <taxon>Rhodanobacteraceae</taxon>
        <taxon>Dyella</taxon>
    </lineage>
</organism>
<sequence length="189" mass="21015">MSQHMHTLKALRDIAYDLGANERPDLASMAREMGRVIHQQGRALNDGLAPLRKRQRGFERWLVGQRSKVSLLVMVWPANHSTPVHDHGGLWGLELALQGALEVQSWSRDDVSGELTLQGQDWLGPGDATWFEADGGYAHRCRNLSRHEAALTLHVYGGNLAQYLAYEPAARDKWLARPQRAAIAGHLGA</sequence>
<keyword evidence="8" id="KW-1185">Reference proteome</keyword>
<dbReference type="PANTHER" id="PTHR12918">
    <property type="entry name" value="CYSTEINE DIOXYGENASE"/>
    <property type="match status" value="1"/>
</dbReference>
<proteinExistence type="inferred from homology"/>
<dbReference type="AlphaFoldDB" id="A0A4V2NM47"/>
<gene>
    <name evidence="7" type="ORF">EZM97_00660</name>
</gene>